<keyword evidence="3 6" id="KW-0812">Transmembrane</keyword>
<dbReference type="InterPro" id="IPR000620">
    <property type="entry name" value="EamA_dom"/>
</dbReference>
<comment type="subcellular location">
    <subcellularLocation>
        <location evidence="1">Cell membrane</location>
        <topology evidence="1">Multi-pass membrane protein</topology>
    </subcellularLocation>
</comment>
<accession>A0A2M7PS55</accession>
<accession>A0A1J5GB06</accession>
<dbReference type="Proteomes" id="UP000231493">
    <property type="component" value="Unassembled WGS sequence"/>
</dbReference>
<evidence type="ECO:0000313" key="8">
    <source>
        <dbReference type="EMBL" id="OIP66810.1"/>
    </source>
</evidence>
<feature type="transmembrane region" description="Helical" evidence="6">
    <location>
        <begin position="198"/>
        <end position="217"/>
    </location>
</feature>
<evidence type="ECO:0000313" key="10">
    <source>
        <dbReference type="EMBL" id="PIY33483.1"/>
    </source>
</evidence>
<evidence type="ECO:0000256" key="1">
    <source>
        <dbReference type="ARBA" id="ARBA00004651"/>
    </source>
</evidence>
<evidence type="ECO:0000313" key="11">
    <source>
        <dbReference type="EMBL" id="PJB57995.1"/>
    </source>
</evidence>
<dbReference type="PANTHER" id="PTHR32322">
    <property type="entry name" value="INNER MEMBRANE TRANSPORTER"/>
    <property type="match status" value="1"/>
</dbReference>
<accession>A0A2M7K8H3</accession>
<dbReference type="InterPro" id="IPR037185">
    <property type="entry name" value="EmrE-like"/>
</dbReference>
<evidence type="ECO:0000313" key="14">
    <source>
        <dbReference type="Proteomes" id="UP000230646"/>
    </source>
</evidence>
<reference evidence="9" key="2">
    <citation type="submission" date="2017-09" db="EMBL/GenBank/DDBJ databases">
        <title>Depth-based differentiation of microbial function through sediment-hosted aquifers and enrichment of novel symbionts in the deep terrestrial subsurface.</title>
        <authorList>
            <person name="Probst A.J."/>
            <person name="Ladd B."/>
            <person name="Jarett J.K."/>
            <person name="Geller-Mcgrath D.E."/>
            <person name="Sieber C.M.K."/>
            <person name="Emerson J.B."/>
            <person name="Anantharaman K."/>
            <person name="Thomas B.C."/>
            <person name="Malmstrom R."/>
            <person name="Stieglmeier M."/>
            <person name="Klingl A."/>
            <person name="Woyke T."/>
            <person name="Ryan C.M."/>
            <person name="Banfield J.F."/>
        </authorList>
    </citation>
    <scope>NUCLEOTIDE SEQUENCE</scope>
    <source>
        <strain evidence="9">CG_4_8_14_3_um_filter_34_18</strain>
    </source>
</reference>
<evidence type="ECO:0000313" key="9">
    <source>
        <dbReference type="EMBL" id="PIX34427.1"/>
    </source>
</evidence>
<feature type="domain" description="EamA" evidence="7">
    <location>
        <begin position="170"/>
        <end position="298"/>
    </location>
</feature>
<feature type="transmembrane region" description="Helical" evidence="6">
    <location>
        <begin position="223"/>
        <end position="243"/>
    </location>
</feature>
<evidence type="ECO:0000259" key="7">
    <source>
        <dbReference type="Pfam" id="PF00892"/>
    </source>
</evidence>
<feature type="transmembrane region" description="Helical" evidence="6">
    <location>
        <begin position="106"/>
        <end position="125"/>
    </location>
</feature>
<evidence type="ECO:0000256" key="4">
    <source>
        <dbReference type="ARBA" id="ARBA00022989"/>
    </source>
</evidence>
<dbReference type="Proteomes" id="UP000228560">
    <property type="component" value="Unassembled WGS sequence"/>
</dbReference>
<accession>A0A2M8CG11</accession>
<feature type="transmembrane region" description="Helical" evidence="6">
    <location>
        <begin position="137"/>
        <end position="155"/>
    </location>
</feature>
<dbReference type="Pfam" id="PF00892">
    <property type="entry name" value="EamA"/>
    <property type="match status" value="2"/>
</dbReference>
<feature type="domain" description="EamA" evidence="7">
    <location>
        <begin position="14"/>
        <end position="148"/>
    </location>
</feature>
<dbReference type="Proteomes" id="UP000182763">
    <property type="component" value="Unassembled WGS sequence"/>
</dbReference>
<dbReference type="GO" id="GO:0005886">
    <property type="term" value="C:plasma membrane"/>
    <property type="evidence" value="ECO:0007669"/>
    <property type="project" value="UniProtKB-SubCell"/>
</dbReference>
<comment type="caution">
    <text evidence="8">The sequence shown here is derived from an EMBL/GenBank/DDBJ whole genome shotgun (WGS) entry which is preliminary data.</text>
</comment>
<evidence type="ECO:0000256" key="6">
    <source>
        <dbReference type="SAM" id="Phobius"/>
    </source>
</evidence>
<feature type="transmembrane region" description="Helical" evidence="6">
    <location>
        <begin position="71"/>
        <end position="94"/>
    </location>
</feature>
<feature type="transmembrane region" description="Helical" evidence="6">
    <location>
        <begin position="167"/>
        <end position="186"/>
    </location>
</feature>
<feature type="transmembrane region" description="Helical" evidence="6">
    <location>
        <begin position="37"/>
        <end position="59"/>
    </location>
</feature>
<evidence type="ECO:0000256" key="5">
    <source>
        <dbReference type="ARBA" id="ARBA00023136"/>
    </source>
</evidence>
<dbReference type="NCBIfam" id="NF008676">
    <property type="entry name" value="PRK11689.1"/>
    <property type="match status" value="1"/>
</dbReference>
<dbReference type="EMBL" id="PFIP01000075">
    <property type="protein sequence ID" value="PIX34427.1"/>
    <property type="molecule type" value="Genomic_DNA"/>
</dbReference>
<dbReference type="AlphaFoldDB" id="A0A1J5GB06"/>
<feature type="transmembrane region" description="Helical" evidence="6">
    <location>
        <begin position="255"/>
        <end position="279"/>
    </location>
</feature>
<gene>
    <name evidence="8" type="ORF">AUK42_07735</name>
    <name evidence="11" type="ORF">CO097_00610</name>
    <name evidence="10" type="ORF">COZ07_01995</name>
    <name evidence="9" type="ORF">COZ58_04005</name>
</gene>
<keyword evidence="4 6" id="KW-1133">Transmembrane helix</keyword>
<proteinExistence type="predicted"/>
<evidence type="ECO:0000256" key="2">
    <source>
        <dbReference type="ARBA" id="ARBA00022475"/>
    </source>
</evidence>
<dbReference type="PANTHER" id="PTHR32322:SF18">
    <property type="entry name" value="S-ADENOSYLMETHIONINE_S-ADENOSYLHOMOCYSTEINE TRANSPORTER"/>
    <property type="match status" value="1"/>
</dbReference>
<evidence type="ECO:0000313" key="12">
    <source>
        <dbReference type="Proteomes" id="UP000182763"/>
    </source>
</evidence>
<dbReference type="STRING" id="1805029.AUK42_07735"/>
<protein>
    <submittedName>
        <fullName evidence="9">EamA family transporter</fullName>
    </submittedName>
</protein>
<feature type="transmembrane region" description="Helical" evidence="6">
    <location>
        <begin position="12"/>
        <end position="31"/>
    </location>
</feature>
<reference evidence="13 14" key="3">
    <citation type="submission" date="2017-09" db="EMBL/GenBank/DDBJ databases">
        <title>Depth-based differentiation of microbial function through sediment-hosted aquifers and enrichment of novel symbionts in the deep terrestrial subsurface.</title>
        <authorList>
            <person name="Probst A.J."/>
            <person name="Ladd B."/>
            <person name="Jarett J.K."/>
            <person name="Geller-Mcgrath D.E."/>
            <person name="Sieber C.M."/>
            <person name="Emerson J.B."/>
            <person name="Anantharaman K."/>
            <person name="Thomas B.C."/>
            <person name="Malmstrom R."/>
            <person name="Stieglmeier M."/>
            <person name="Klingl A."/>
            <person name="Woyke T."/>
            <person name="Ryan C.M."/>
            <person name="Banfield J.F."/>
        </authorList>
    </citation>
    <scope>NUCLEOTIDE SEQUENCE [LARGE SCALE GENOMIC DNA]</scope>
    <source>
        <strain evidence="10">CG_4_10_14_3_um_filter_34_13</strain>
        <strain evidence="11">CG_4_9_14_3_um_filter_33_16</strain>
    </source>
</reference>
<reference evidence="8 12" key="1">
    <citation type="journal article" date="2016" name="Environ. Microbiol.">
        <title>Genomic resolution of a cold subsurface aquifer community provides metabolic insights for novel microbes adapted to high CO concentrations.</title>
        <authorList>
            <person name="Probst A.J."/>
            <person name="Castelle C.J."/>
            <person name="Singh A."/>
            <person name="Brown C.T."/>
            <person name="Anantharaman K."/>
            <person name="Sharon I."/>
            <person name="Hug L.A."/>
            <person name="Burstein D."/>
            <person name="Emerson J.B."/>
            <person name="Thomas B.C."/>
            <person name="Banfield J.F."/>
        </authorList>
    </citation>
    <scope>NUCLEOTIDE SEQUENCE [LARGE SCALE GENOMIC DNA]</scope>
    <source>
        <strain evidence="8">CG2_30_33_13</strain>
    </source>
</reference>
<organism evidence="8 12">
    <name type="scientific">Candidatus Infernicultor aquiphilus</name>
    <dbReference type="NCBI Taxonomy" id="1805029"/>
    <lineage>
        <taxon>Bacteria</taxon>
        <taxon>Pseudomonadati</taxon>
        <taxon>Atribacterota</taxon>
        <taxon>Candidatus Phoenicimicrobiia</taxon>
        <taxon>Candidatus Pheonicimicrobiales</taxon>
        <taxon>Candidatus Phoenicimicrobiaceae</taxon>
        <taxon>Candidatus Infernicultor</taxon>
    </lineage>
</organism>
<feature type="transmembrane region" description="Helical" evidence="6">
    <location>
        <begin position="285"/>
        <end position="304"/>
    </location>
</feature>
<dbReference type="EMBL" id="PFKO01000073">
    <property type="protein sequence ID" value="PIY33483.1"/>
    <property type="molecule type" value="Genomic_DNA"/>
</dbReference>
<dbReference type="Proteomes" id="UP000230646">
    <property type="component" value="Unassembled WGS sequence"/>
</dbReference>
<keyword evidence="2" id="KW-1003">Cell membrane</keyword>
<name>A0A1J5GB06_9BACT</name>
<dbReference type="EMBL" id="PFTV01000016">
    <property type="protein sequence ID" value="PJB57995.1"/>
    <property type="molecule type" value="Genomic_DNA"/>
</dbReference>
<dbReference type="EMBL" id="MNYY01000150">
    <property type="protein sequence ID" value="OIP66810.1"/>
    <property type="molecule type" value="Genomic_DNA"/>
</dbReference>
<dbReference type="InterPro" id="IPR050638">
    <property type="entry name" value="AA-Vitamin_Transporters"/>
</dbReference>
<keyword evidence="5 6" id="KW-0472">Membrane</keyword>
<evidence type="ECO:0000256" key="3">
    <source>
        <dbReference type="ARBA" id="ARBA00022692"/>
    </source>
</evidence>
<evidence type="ECO:0000313" key="13">
    <source>
        <dbReference type="Proteomes" id="UP000228560"/>
    </source>
</evidence>
<sequence length="314" mass="35279">MLKTSISQENLSTVLGILAIIFWGTTIAFSRSLTEQLGVFTASSYIYLLSGIWGCIYLISRFKGIQKTFQLPILYLVGCGALFIFYTVCLYLAVGLAFNREQVIEVSIINYLWPGITLILSIPILRKKGKLSLIPGVILAFAGFYLATVQSGMFSWEGFKDNFQVNYFPYILAFLAAISWGLYSNLSRCWAGHTEGGAVPIFLLVTGIILTILRFVFPEESHWTPRIVIELLYMSIFPTFLAYTFWDKAMRKGKIILVASLSYFTPLLSIIISSLYLQVVVKTNLWIACALVIVGAIICKFSVFNRAKEQPILK</sequence>
<dbReference type="SUPFAM" id="SSF103481">
    <property type="entry name" value="Multidrug resistance efflux transporter EmrE"/>
    <property type="match status" value="1"/>
</dbReference>